<dbReference type="EMBL" id="WMBA01000024">
    <property type="protein sequence ID" value="MTD55604.1"/>
    <property type="molecule type" value="Genomic_DNA"/>
</dbReference>
<keyword evidence="4" id="KW-0804">Transcription</keyword>
<dbReference type="AlphaFoldDB" id="A0A6N7Z534"/>
<keyword evidence="8" id="KW-1185">Reference proteome</keyword>
<dbReference type="PROSITE" id="PS51755">
    <property type="entry name" value="OMPR_PHOB"/>
    <property type="match status" value="1"/>
</dbReference>
<dbReference type="CDD" id="cd15831">
    <property type="entry name" value="BTAD"/>
    <property type="match status" value="1"/>
</dbReference>
<dbReference type="SUPFAM" id="SSF48452">
    <property type="entry name" value="TPR-like"/>
    <property type="match status" value="1"/>
</dbReference>
<reference evidence="7 8" key="1">
    <citation type="submission" date="2019-11" db="EMBL/GenBank/DDBJ databases">
        <title>Draft genome of Amycolatopsis RM579.</title>
        <authorList>
            <person name="Duangmal K."/>
            <person name="Mingma R."/>
        </authorList>
    </citation>
    <scope>NUCLEOTIDE SEQUENCE [LARGE SCALE GENOMIC DNA]</scope>
    <source>
        <strain evidence="7 8">RM579</strain>
    </source>
</reference>
<evidence type="ECO:0000313" key="7">
    <source>
        <dbReference type="EMBL" id="MTD55604.1"/>
    </source>
</evidence>
<comment type="caution">
    <text evidence="7">The sequence shown here is derived from an EMBL/GenBank/DDBJ whole genome shotgun (WGS) entry which is preliminary data.</text>
</comment>
<keyword evidence="3 5" id="KW-0238">DNA-binding</keyword>
<dbReference type="InterPro" id="IPR001867">
    <property type="entry name" value="OmpR/PhoB-type_DNA-bd"/>
</dbReference>
<accession>A0A6N7Z534</accession>
<dbReference type="Gene3D" id="1.25.40.10">
    <property type="entry name" value="Tetratricopeptide repeat domain"/>
    <property type="match status" value="1"/>
</dbReference>
<evidence type="ECO:0000256" key="2">
    <source>
        <dbReference type="ARBA" id="ARBA00023015"/>
    </source>
</evidence>
<dbReference type="InterPro" id="IPR011990">
    <property type="entry name" value="TPR-like_helical_dom_sf"/>
</dbReference>
<dbReference type="GO" id="GO:0006355">
    <property type="term" value="P:regulation of DNA-templated transcription"/>
    <property type="evidence" value="ECO:0007669"/>
    <property type="project" value="InterPro"/>
</dbReference>
<protein>
    <submittedName>
        <fullName evidence="7">Activator protein</fullName>
    </submittedName>
</protein>
<dbReference type="InterPro" id="IPR051677">
    <property type="entry name" value="AfsR-DnrI-RedD_regulator"/>
</dbReference>
<evidence type="ECO:0000256" key="3">
    <source>
        <dbReference type="ARBA" id="ARBA00023125"/>
    </source>
</evidence>
<dbReference type="Pfam" id="PF03704">
    <property type="entry name" value="BTAD"/>
    <property type="match status" value="1"/>
</dbReference>
<dbReference type="Pfam" id="PF00486">
    <property type="entry name" value="Trans_reg_C"/>
    <property type="match status" value="1"/>
</dbReference>
<name>A0A6N7Z534_9PSEU</name>
<proteinExistence type="inferred from homology"/>
<dbReference type="SMART" id="SM01043">
    <property type="entry name" value="BTAD"/>
    <property type="match status" value="1"/>
</dbReference>
<comment type="similarity">
    <text evidence="1">Belongs to the AfsR/DnrI/RedD regulatory family.</text>
</comment>
<dbReference type="InterPro" id="IPR016032">
    <property type="entry name" value="Sig_transdc_resp-reg_C-effctor"/>
</dbReference>
<dbReference type="InterPro" id="IPR005158">
    <property type="entry name" value="BTAD"/>
</dbReference>
<dbReference type="GO" id="GO:0003677">
    <property type="term" value="F:DNA binding"/>
    <property type="evidence" value="ECO:0007669"/>
    <property type="project" value="UniProtKB-UniRule"/>
</dbReference>
<dbReference type="SUPFAM" id="SSF46894">
    <property type="entry name" value="C-terminal effector domain of the bipartite response regulators"/>
    <property type="match status" value="1"/>
</dbReference>
<evidence type="ECO:0000256" key="1">
    <source>
        <dbReference type="ARBA" id="ARBA00005820"/>
    </source>
</evidence>
<organism evidence="7 8">
    <name type="scientific">Amycolatopsis pithecellobii</name>
    <dbReference type="NCBI Taxonomy" id="664692"/>
    <lineage>
        <taxon>Bacteria</taxon>
        <taxon>Bacillati</taxon>
        <taxon>Actinomycetota</taxon>
        <taxon>Actinomycetes</taxon>
        <taxon>Pseudonocardiales</taxon>
        <taxon>Pseudonocardiaceae</taxon>
        <taxon>Amycolatopsis</taxon>
    </lineage>
</organism>
<dbReference type="SMART" id="SM00862">
    <property type="entry name" value="Trans_reg_C"/>
    <property type="match status" value="1"/>
</dbReference>
<dbReference type="Proteomes" id="UP000440096">
    <property type="component" value="Unassembled WGS sequence"/>
</dbReference>
<feature type="DNA-binding region" description="OmpR/PhoB-type" evidence="5">
    <location>
        <begin position="1"/>
        <end position="94"/>
    </location>
</feature>
<dbReference type="Gene3D" id="1.10.10.10">
    <property type="entry name" value="Winged helix-like DNA-binding domain superfamily/Winged helix DNA-binding domain"/>
    <property type="match status" value="1"/>
</dbReference>
<evidence type="ECO:0000313" key="8">
    <source>
        <dbReference type="Proteomes" id="UP000440096"/>
    </source>
</evidence>
<evidence type="ECO:0000259" key="6">
    <source>
        <dbReference type="PROSITE" id="PS51755"/>
    </source>
</evidence>
<dbReference type="PANTHER" id="PTHR35807">
    <property type="entry name" value="TRANSCRIPTIONAL REGULATOR REDD-RELATED"/>
    <property type="match status" value="1"/>
</dbReference>
<evidence type="ECO:0000256" key="5">
    <source>
        <dbReference type="PROSITE-ProRule" id="PRU01091"/>
    </source>
</evidence>
<evidence type="ECO:0000256" key="4">
    <source>
        <dbReference type="ARBA" id="ARBA00023163"/>
    </source>
</evidence>
<gene>
    <name evidence="7" type="ORF">GKO32_16705</name>
</gene>
<sequence>MRYELLGCLRVIDGNDVKMLTAPKVEKLLAVLLVRSGRPTSISQLIDEIWLSEPPRRAVPALHVYISQLRKFLARAGAAETPVVTRSPGYLFEPADEDDSDFREFERLAAKGSELAKAGFPAGAVDAYRRALALWRGPVLGDAGGGPILRGFGTWLNELRLQCIATMVTCGMELGQHLELVPLLRQTTLENPLNEIYYQQLMLVLYRCGRRAEALEVYRELHRTLRMELGIEPGRAVAELHQRIMLAESGEVSPDMDCELLWTATAGIGVSISQSAANPDPARPGRY</sequence>
<dbReference type="InterPro" id="IPR036388">
    <property type="entry name" value="WH-like_DNA-bd_sf"/>
</dbReference>
<feature type="domain" description="OmpR/PhoB-type" evidence="6">
    <location>
        <begin position="1"/>
        <end position="94"/>
    </location>
</feature>
<keyword evidence="2" id="KW-0805">Transcription regulation</keyword>
<dbReference type="GO" id="GO:0000160">
    <property type="term" value="P:phosphorelay signal transduction system"/>
    <property type="evidence" value="ECO:0007669"/>
    <property type="project" value="InterPro"/>
</dbReference>
<dbReference type="PANTHER" id="PTHR35807:SF1">
    <property type="entry name" value="TRANSCRIPTIONAL REGULATOR REDD"/>
    <property type="match status" value="1"/>
</dbReference>